<organism evidence="5 6">
    <name type="scientific">Paenibacillus ginsengarvi</name>
    <dbReference type="NCBI Taxonomy" id="400777"/>
    <lineage>
        <taxon>Bacteria</taxon>
        <taxon>Bacillati</taxon>
        <taxon>Bacillota</taxon>
        <taxon>Bacilli</taxon>
        <taxon>Bacillales</taxon>
        <taxon>Paenibacillaceae</taxon>
        <taxon>Paenibacillus</taxon>
    </lineage>
</organism>
<dbReference type="InterPro" id="IPR036291">
    <property type="entry name" value="NAD(P)-bd_dom_sf"/>
</dbReference>
<dbReference type="InterPro" id="IPR006140">
    <property type="entry name" value="D-isomer_DH_NAD-bd"/>
</dbReference>
<dbReference type="Pfam" id="PF02826">
    <property type="entry name" value="2-Hacid_dh_C"/>
    <property type="match status" value="1"/>
</dbReference>
<dbReference type="InterPro" id="IPR029752">
    <property type="entry name" value="D-isomer_DH_CS1"/>
</dbReference>
<dbReference type="Gene3D" id="3.40.50.720">
    <property type="entry name" value="NAD(P)-binding Rossmann-like Domain"/>
    <property type="match status" value="2"/>
</dbReference>
<evidence type="ECO:0000313" key="6">
    <source>
        <dbReference type="Proteomes" id="UP000282311"/>
    </source>
</evidence>
<evidence type="ECO:0000313" key="5">
    <source>
        <dbReference type="EMBL" id="RKN84006.1"/>
    </source>
</evidence>
<dbReference type="GO" id="GO:0051287">
    <property type="term" value="F:NAD binding"/>
    <property type="evidence" value="ECO:0007669"/>
    <property type="project" value="InterPro"/>
</dbReference>
<dbReference type="AlphaFoldDB" id="A0A3B0CJ55"/>
<sequence length="333" mass="36793">MNKKILHLGTSNSKLPESGPFIDELKKLGDFTIIRNGEQLSGDERAELIRDCHILLTMWGSAPVPDAIARDRGKLEYICNITGEMTRWISLDLIDSGVPVTNWGDAPADAVAEAAMTLLLQAVKDVRPQNKHMEQGGWRLVEGVNRGLVKGLPIGIYGMGAIGRRFVELIRPFGAELLVYDPFVTELPEGCERADSLEALFDRSLAIVIHAGLTAQTRGTVTADLLARLPDHAIVINTARGAIIDQDALFAELESGRLRAGLDVLAGSDSLEPGHPARDWSNVSMTAHSLDIINWNLPRLLRREEICLENIRRHLNGEPLRFVMSRERYLLST</sequence>
<dbReference type="PANTHER" id="PTHR42789">
    <property type="entry name" value="D-ISOMER SPECIFIC 2-HYDROXYACID DEHYDROGENASE FAMILY PROTEIN (AFU_ORTHOLOGUE AFUA_6G10090)"/>
    <property type="match status" value="1"/>
</dbReference>
<comment type="caution">
    <text evidence="5">The sequence shown here is derived from an EMBL/GenBank/DDBJ whole genome shotgun (WGS) entry which is preliminary data.</text>
</comment>
<dbReference type="SUPFAM" id="SSF52283">
    <property type="entry name" value="Formate/glycerate dehydrogenase catalytic domain-like"/>
    <property type="match status" value="1"/>
</dbReference>
<keyword evidence="6" id="KW-1185">Reference proteome</keyword>
<dbReference type="OrthoDB" id="9805416at2"/>
<keyword evidence="2" id="KW-0560">Oxidoreductase</keyword>
<dbReference type="SUPFAM" id="SSF51735">
    <property type="entry name" value="NAD(P)-binding Rossmann-fold domains"/>
    <property type="match status" value="1"/>
</dbReference>
<comment type="similarity">
    <text evidence="1">Belongs to the D-isomer specific 2-hydroxyacid dehydrogenase family.</text>
</comment>
<accession>A0A3B0CJ55</accession>
<keyword evidence="3" id="KW-0520">NAD</keyword>
<dbReference type="GO" id="GO:0016491">
    <property type="term" value="F:oxidoreductase activity"/>
    <property type="evidence" value="ECO:0007669"/>
    <property type="project" value="UniProtKB-KW"/>
</dbReference>
<dbReference type="InterPro" id="IPR050857">
    <property type="entry name" value="D-2-hydroxyacid_DH"/>
</dbReference>
<dbReference type="EMBL" id="RBAH01000010">
    <property type="protein sequence ID" value="RKN84006.1"/>
    <property type="molecule type" value="Genomic_DNA"/>
</dbReference>
<dbReference type="PANTHER" id="PTHR42789:SF1">
    <property type="entry name" value="D-ISOMER SPECIFIC 2-HYDROXYACID DEHYDROGENASE FAMILY PROTEIN (AFU_ORTHOLOGUE AFUA_6G10090)"/>
    <property type="match status" value="1"/>
</dbReference>
<evidence type="ECO:0000256" key="2">
    <source>
        <dbReference type="ARBA" id="ARBA00023002"/>
    </source>
</evidence>
<feature type="domain" description="D-isomer specific 2-hydroxyacid dehydrogenase NAD-binding" evidence="4">
    <location>
        <begin position="116"/>
        <end position="288"/>
    </location>
</feature>
<reference evidence="5 6" key="1">
    <citation type="journal article" date="2007" name="Int. J. Syst. Evol. Microbiol.">
        <title>Paenibacillus ginsengarvi sp. nov., isolated from soil from ginseng cultivation.</title>
        <authorList>
            <person name="Yoon M.H."/>
            <person name="Ten L.N."/>
            <person name="Im W.T."/>
        </authorList>
    </citation>
    <scope>NUCLEOTIDE SEQUENCE [LARGE SCALE GENOMIC DNA]</scope>
    <source>
        <strain evidence="5 6">KCTC 13059</strain>
    </source>
</reference>
<evidence type="ECO:0000256" key="1">
    <source>
        <dbReference type="ARBA" id="ARBA00005854"/>
    </source>
</evidence>
<evidence type="ECO:0000256" key="3">
    <source>
        <dbReference type="ARBA" id="ARBA00023027"/>
    </source>
</evidence>
<proteinExistence type="inferred from homology"/>
<gene>
    <name evidence="5" type="ORF">D7M11_15620</name>
</gene>
<dbReference type="Proteomes" id="UP000282311">
    <property type="component" value="Unassembled WGS sequence"/>
</dbReference>
<dbReference type="RefSeq" id="WP_120748169.1">
    <property type="nucleotide sequence ID" value="NZ_RBAH01000010.1"/>
</dbReference>
<protein>
    <recommendedName>
        <fullName evidence="4">D-isomer specific 2-hydroxyacid dehydrogenase NAD-binding domain-containing protein</fullName>
    </recommendedName>
</protein>
<dbReference type="PROSITE" id="PS00065">
    <property type="entry name" value="D_2_HYDROXYACID_DH_1"/>
    <property type="match status" value="1"/>
</dbReference>
<evidence type="ECO:0000259" key="4">
    <source>
        <dbReference type="Pfam" id="PF02826"/>
    </source>
</evidence>
<name>A0A3B0CJ55_9BACL</name>